<dbReference type="GO" id="GO:0005524">
    <property type="term" value="F:ATP binding"/>
    <property type="evidence" value="ECO:0007669"/>
    <property type="project" value="InterPro"/>
</dbReference>
<reference evidence="2" key="1">
    <citation type="submission" date="2014-01" db="EMBL/GenBank/DDBJ databases">
        <authorList>
            <person name="Aslett M."/>
        </authorList>
    </citation>
    <scope>NUCLEOTIDE SEQUENCE</scope>
</reference>
<dbReference type="SUPFAM" id="SSF56112">
    <property type="entry name" value="Protein kinase-like (PK-like)"/>
    <property type="match status" value="2"/>
</dbReference>
<dbReference type="SMART" id="SM00220">
    <property type="entry name" value="S_TKc"/>
    <property type="match status" value="1"/>
</dbReference>
<evidence type="ECO:0000259" key="1">
    <source>
        <dbReference type="PROSITE" id="PS50011"/>
    </source>
</evidence>
<keyword evidence="2" id="KW-0808">Transferase</keyword>
<gene>
    <name evidence="2" type="ORF">TTRE_0000285601</name>
</gene>
<name>A0A077Z3H8_TRITR</name>
<organism evidence="2 3">
    <name type="scientific">Trichuris trichiura</name>
    <name type="common">Whipworm</name>
    <name type="synonym">Trichocephalus trichiurus</name>
    <dbReference type="NCBI Taxonomy" id="36087"/>
    <lineage>
        <taxon>Eukaryota</taxon>
        <taxon>Metazoa</taxon>
        <taxon>Ecdysozoa</taxon>
        <taxon>Nematoda</taxon>
        <taxon>Enoplea</taxon>
        <taxon>Dorylaimia</taxon>
        <taxon>Trichinellida</taxon>
        <taxon>Trichuridae</taxon>
        <taxon>Trichuris</taxon>
    </lineage>
</organism>
<reference evidence="2" key="2">
    <citation type="submission" date="2014-03" db="EMBL/GenBank/DDBJ databases">
        <title>The whipworm genome and dual-species transcriptomics of an intimate host-pathogen interaction.</title>
        <authorList>
            <person name="Foth B.J."/>
            <person name="Tsai I.J."/>
            <person name="Reid A.J."/>
            <person name="Bancroft A.J."/>
            <person name="Nichol S."/>
            <person name="Tracey A."/>
            <person name="Holroyd N."/>
            <person name="Cotton J.A."/>
            <person name="Stanley E.J."/>
            <person name="Zarowiecki M."/>
            <person name="Liu J.Z."/>
            <person name="Huckvale T."/>
            <person name="Cooper P.J."/>
            <person name="Grencis R.K."/>
            <person name="Berriman M."/>
        </authorList>
    </citation>
    <scope>NUCLEOTIDE SEQUENCE [LARGE SCALE GENOMIC DNA]</scope>
</reference>
<dbReference type="OrthoDB" id="248495at2759"/>
<evidence type="ECO:0000313" key="3">
    <source>
        <dbReference type="Proteomes" id="UP000030665"/>
    </source>
</evidence>
<dbReference type="Pfam" id="PF00069">
    <property type="entry name" value="Pkinase"/>
    <property type="match status" value="2"/>
</dbReference>
<dbReference type="Gene3D" id="1.10.510.10">
    <property type="entry name" value="Transferase(Phosphotransferase) domain 1"/>
    <property type="match status" value="2"/>
</dbReference>
<dbReference type="PANTHER" id="PTHR11909">
    <property type="entry name" value="CASEIN KINASE-RELATED"/>
    <property type="match status" value="1"/>
</dbReference>
<dbReference type="InterPro" id="IPR050235">
    <property type="entry name" value="CK1_Ser-Thr_kinase"/>
</dbReference>
<sequence length="537" mass="60996">MGEKSAHSILKPKEVVDNWEVVRELGFGTFGAVYEVVNLTTKTREAMKVEKRSQDESSRTLKLEIQVLKELTDAKARNCCALRGSGRKSDYTYMVMTLVGPSFENLLHTCKNGKLSWYSAMYACLLALEGLEDLHKAKYVHRDVKPQNFSVGEGSLYRNVYVLDFGTARRFLKDNGQHHRPRARCGFPLNGEEQSRRDDLWSWFFVLLRLTTGTLPWLNLKVPPAFDAQLKVYADSKSANIENPGKMMSAPPPSVVESWQVVREIGCGTFGAVYEVVNLTTKAHEAMKVESREQPESCRTLKQEIAVLKELNENKARNCCALTGSGKLQEFSFMVMSLVGPSFESVVKNCKKPDGPPRLALEDLHKIRYIHRDIKPQNYAVGIASERYINDSGAHHRPRAKAAFRGTVWYASSNALRGEEQSRRDDMWAWYYILVRITQGDLPWMHLPAAASFEDELEATAKCKDENMLKCKKMLSSCPPEYQEILEVIRPLTYYMAPEYNSIYELLNKITQKELKGRTSLPLEWEGSTASTSSKTK</sequence>
<protein>
    <submittedName>
        <fullName evidence="2">Pkinase domain containing protein</fullName>
    </submittedName>
</protein>
<dbReference type="PROSITE" id="PS50011">
    <property type="entry name" value="PROTEIN_KINASE_DOM"/>
    <property type="match status" value="1"/>
</dbReference>
<proteinExistence type="predicted"/>
<dbReference type="EMBL" id="HG805906">
    <property type="protein sequence ID" value="CDW54586.1"/>
    <property type="molecule type" value="Genomic_DNA"/>
</dbReference>
<keyword evidence="2" id="KW-0418">Kinase</keyword>
<dbReference type="GO" id="GO:0004672">
    <property type="term" value="F:protein kinase activity"/>
    <property type="evidence" value="ECO:0007669"/>
    <property type="project" value="InterPro"/>
</dbReference>
<evidence type="ECO:0000313" key="2">
    <source>
        <dbReference type="EMBL" id="CDW54586.1"/>
    </source>
</evidence>
<dbReference type="Proteomes" id="UP000030665">
    <property type="component" value="Unassembled WGS sequence"/>
</dbReference>
<keyword evidence="3" id="KW-1185">Reference proteome</keyword>
<dbReference type="InterPro" id="IPR000719">
    <property type="entry name" value="Prot_kinase_dom"/>
</dbReference>
<dbReference type="STRING" id="36087.A0A077Z3H8"/>
<dbReference type="AlphaFoldDB" id="A0A077Z3H8"/>
<dbReference type="InterPro" id="IPR011009">
    <property type="entry name" value="Kinase-like_dom_sf"/>
</dbReference>
<feature type="domain" description="Protein kinase" evidence="1">
    <location>
        <begin position="19"/>
        <end position="374"/>
    </location>
</feature>
<accession>A0A077Z3H8</accession>